<keyword evidence="1" id="KW-0472">Membrane</keyword>
<evidence type="ECO:0000313" key="2">
    <source>
        <dbReference type="EMBL" id="ESL10902.1"/>
    </source>
</evidence>
<dbReference type="EMBL" id="AUPL01001357">
    <property type="protein sequence ID" value="ESL10902.1"/>
    <property type="molecule type" value="Genomic_DNA"/>
</dbReference>
<protein>
    <recommendedName>
        <fullName evidence="4">Transmembrane protein</fullName>
    </recommendedName>
</protein>
<keyword evidence="3" id="KW-1185">Reference proteome</keyword>
<keyword evidence="1" id="KW-0812">Transmembrane</keyword>
<sequence>MPRAYYKPFTVYEEVVGFHGTRRNAYLCCAFFFAGLLFKVCVLSRYSTASDFSELSRVEDDPQYQSFLAQRMELAESLASMEAMRRAVQARRAPPA</sequence>
<comment type="caution">
    <text evidence="2">The sequence shown here is derived from an EMBL/GenBank/DDBJ whole genome shotgun (WGS) entry which is preliminary data.</text>
</comment>
<gene>
    <name evidence="2" type="ORF">TRSC58_01357</name>
</gene>
<dbReference type="Proteomes" id="UP000031737">
    <property type="component" value="Unassembled WGS sequence"/>
</dbReference>
<organism evidence="2 3">
    <name type="scientific">Trypanosoma rangeli SC58</name>
    <dbReference type="NCBI Taxonomy" id="429131"/>
    <lineage>
        <taxon>Eukaryota</taxon>
        <taxon>Discoba</taxon>
        <taxon>Euglenozoa</taxon>
        <taxon>Kinetoplastea</taxon>
        <taxon>Metakinetoplastina</taxon>
        <taxon>Trypanosomatida</taxon>
        <taxon>Trypanosomatidae</taxon>
        <taxon>Trypanosoma</taxon>
        <taxon>Herpetosoma</taxon>
    </lineage>
</organism>
<evidence type="ECO:0008006" key="4">
    <source>
        <dbReference type="Google" id="ProtNLM"/>
    </source>
</evidence>
<evidence type="ECO:0000313" key="3">
    <source>
        <dbReference type="Proteomes" id="UP000031737"/>
    </source>
</evidence>
<keyword evidence="1" id="KW-1133">Transmembrane helix</keyword>
<evidence type="ECO:0000256" key="1">
    <source>
        <dbReference type="SAM" id="Phobius"/>
    </source>
</evidence>
<reference evidence="2 3" key="1">
    <citation type="submission" date="2013-07" db="EMBL/GenBank/DDBJ databases">
        <authorList>
            <person name="Stoco P.H."/>
            <person name="Wagner G."/>
            <person name="Gerber A."/>
            <person name="Zaha A."/>
            <person name="Thompson C."/>
            <person name="Bartholomeu D.C."/>
            <person name="Luckemeyer D.D."/>
            <person name="Bahia D."/>
            <person name="Loreto E."/>
            <person name="Prestes E.B."/>
            <person name="Lima F.M."/>
            <person name="Rodrigues-Luiz G."/>
            <person name="Vallejo G.A."/>
            <person name="Filho J.F."/>
            <person name="Monteiro K.M."/>
            <person name="Tyler K.M."/>
            <person name="de Almeida L.G."/>
            <person name="Ortiz M.F."/>
            <person name="Siervo M.A."/>
            <person name="de Moraes M.H."/>
            <person name="Cunha O.L."/>
            <person name="Mendonca-Neto R."/>
            <person name="Silva R."/>
            <person name="Teixeira S.M."/>
            <person name="Murta S.M."/>
            <person name="Sincero T.C."/>
            <person name="Mendes T.A."/>
            <person name="Urmenyi T.P."/>
            <person name="Silva V.G."/>
            <person name="da Rocha W.D."/>
            <person name="Andersson B."/>
            <person name="Romanha A.J."/>
            <person name="Steindel M."/>
            <person name="de Vasconcelos A.T."/>
            <person name="Grisard E.C."/>
        </authorList>
    </citation>
    <scope>NUCLEOTIDE SEQUENCE [LARGE SCALE GENOMIC DNA]</scope>
    <source>
        <strain evidence="2 3">SC58</strain>
    </source>
</reference>
<feature type="transmembrane region" description="Helical" evidence="1">
    <location>
        <begin position="24"/>
        <end position="43"/>
    </location>
</feature>
<dbReference type="AlphaFoldDB" id="A0A061JC90"/>
<dbReference type="OrthoDB" id="277778at2759"/>
<accession>A0A061JC90</accession>
<proteinExistence type="predicted"/>
<dbReference type="VEuPathDB" id="TriTrypDB:TRSC58_01357"/>
<name>A0A061JC90_TRYRA</name>